<dbReference type="Pfam" id="PF25512">
    <property type="entry name" value="zf-CCCH_AtC3H23"/>
    <property type="match status" value="1"/>
</dbReference>
<feature type="domain" description="C3H1-type" evidence="6">
    <location>
        <begin position="61"/>
        <end position="88"/>
    </location>
</feature>
<dbReference type="SMART" id="SM00356">
    <property type="entry name" value="ZnF_C3H1"/>
    <property type="match status" value="3"/>
</dbReference>
<comment type="caution">
    <text evidence="7">The sequence shown here is derived from an EMBL/GenBank/DDBJ whole genome shotgun (WGS) entry which is preliminary data.</text>
</comment>
<dbReference type="PANTHER" id="PTHR14493">
    <property type="entry name" value="UNKEMPT FAMILY MEMBER"/>
    <property type="match status" value="1"/>
</dbReference>
<organism evidence="7 8">
    <name type="scientific">Apatococcus lobatus</name>
    <dbReference type="NCBI Taxonomy" id="904363"/>
    <lineage>
        <taxon>Eukaryota</taxon>
        <taxon>Viridiplantae</taxon>
        <taxon>Chlorophyta</taxon>
        <taxon>core chlorophytes</taxon>
        <taxon>Trebouxiophyceae</taxon>
        <taxon>Chlorellales</taxon>
        <taxon>Chlorellaceae</taxon>
        <taxon>Apatococcus</taxon>
    </lineage>
</organism>
<keyword evidence="1 5" id="KW-0479">Metal-binding</keyword>
<name>A0AAW1RDN2_9CHLO</name>
<evidence type="ECO:0000259" key="6">
    <source>
        <dbReference type="PROSITE" id="PS50103"/>
    </source>
</evidence>
<accession>A0AAW1RDN2</accession>
<dbReference type="Pfam" id="PF00642">
    <property type="entry name" value="zf-CCCH"/>
    <property type="match status" value="1"/>
</dbReference>
<reference evidence="7 8" key="1">
    <citation type="journal article" date="2024" name="Nat. Commun.">
        <title>Phylogenomics reveals the evolutionary origins of lichenization in chlorophyte algae.</title>
        <authorList>
            <person name="Puginier C."/>
            <person name="Libourel C."/>
            <person name="Otte J."/>
            <person name="Skaloud P."/>
            <person name="Haon M."/>
            <person name="Grisel S."/>
            <person name="Petersen M."/>
            <person name="Berrin J.G."/>
            <person name="Delaux P.M."/>
            <person name="Dal Grande F."/>
            <person name="Keller J."/>
        </authorList>
    </citation>
    <scope>NUCLEOTIDE SEQUENCE [LARGE SCALE GENOMIC DNA]</scope>
    <source>
        <strain evidence="7 8">SAG 2145</strain>
    </source>
</reference>
<dbReference type="PANTHER" id="PTHR14493:SF50">
    <property type="entry name" value="RING FINGER PROTEIN UNKEMPT"/>
    <property type="match status" value="1"/>
</dbReference>
<dbReference type="AlphaFoldDB" id="A0AAW1RDN2"/>
<dbReference type="Gene3D" id="3.30.1370.210">
    <property type="match status" value="1"/>
</dbReference>
<evidence type="ECO:0000256" key="4">
    <source>
        <dbReference type="ARBA" id="ARBA00023125"/>
    </source>
</evidence>
<evidence type="ECO:0000313" key="8">
    <source>
        <dbReference type="Proteomes" id="UP001438707"/>
    </source>
</evidence>
<evidence type="ECO:0000256" key="2">
    <source>
        <dbReference type="ARBA" id="ARBA00022771"/>
    </source>
</evidence>
<protein>
    <recommendedName>
        <fullName evidence="6">C3H1-type domain-containing protein</fullName>
    </recommendedName>
</protein>
<evidence type="ECO:0000256" key="3">
    <source>
        <dbReference type="ARBA" id="ARBA00022833"/>
    </source>
</evidence>
<dbReference type="InterPro" id="IPR045234">
    <property type="entry name" value="Unkempt-like"/>
</dbReference>
<evidence type="ECO:0000256" key="1">
    <source>
        <dbReference type="ARBA" id="ARBA00022723"/>
    </source>
</evidence>
<gene>
    <name evidence="7" type="ORF">WJX74_007573</name>
</gene>
<dbReference type="GO" id="GO:0008270">
    <property type="term" value="F:zinc ion binding"/>
    <property type="evidence" value="ECO:0007669"/>
    <property type="project" value="UniProtKB-KW"/>
</dbReference>
<keyword evidence="2 5" id="KW-0863">Zinc-finger</keyword>
<dbReference type="EMBL" id="JALJOS010000013">
    <property type="protein sequence ID" value="KAK9831732.1"/>
    <property type="molecule type" value="Genomic_DNA"/>
</dbReference>
<dbReference type="Proteomes" id="UP001438707">
    <property type="component" value="Unassembled WGS sequence"/>
</dbReference>
<dbReference type="PROSITE" id="PS50103">
    <property type="entry name" value="ZF_C3H1"/>
    <property type="match status" value="1"/>
</dbReference>
<dbReference type="InterPro" id="IPR000571">
    <property type="entry name" value="Znf_CCCH"/>
</dbReference>
<keyword evidence="3 5" id="KW-0862">Zinc</keyword>
<proteinExistence type="predicted"/>
<keyword evidence="4" id="KW-0238">DNA-binding</keyword>
<keyword evidence="8" id="KW-1185">Reference proteome</keyword>
<dbReference type="GO" id="GO:0003677">
    <property type="term" value="F:DNA binding"/>
    <property type="evidence" value="ECO:0007669"/>
    <property type="project" value="UniProtKB-KW"/>
</dbReference>
<evidence type="ECO:0000256" key="5">
    <source>
        <dbReference type="PROSITE-ProRule" id="PRU00723"/>
    </source>
</evidence>
<evidence type="ECO:0000313" key="7">
    <source>
        <dbReference type="EMBL" id="KAK9831732.1"/>
    </source>
</evidence>
<dbReference type="InterPro" id="IPR057444">
    <property type="entry name" value="Znf-CCCH_AtC3H23-like"/>
</dbReference>
<sequence length="353" mass="39144">MPRCSNLQRERGQAAYQNDAFRMWDFKVKICPRNGPHDWTQCPFAHTGEKAKRRDLQQFVYSGNPCSEFEKSGVCPRGDLCPQAHGVFESWLHPLRYRTKLCKEGTACTRRVCFFAHNSHELRHLESGFQDASTDHLIRAFPEPNPYELLRQAGPRMQGGLSSLQGNQGDIINQRAQMRAASNATGMNLNCLSAAQLRWLAACIASMPQQPQEQLQMQGMGAGNMDMPLHERSLANSSMTDDDPIRADLSHGIMPSPGILDTGSSYFDSSQLSPHSLGTMGMPAMAPNMGVANGHGPMDMPHVRQDPQSAFSPQSSFNQGFMGAPDWSTLPLVMSNGPGPYMNNHSFDLDMWN</sequence>
<feature type="zinc finger region" description="C3H1-type" evidence="5">
    <location>
        <begin position="61"/>
        <end position="88"/>
    </location>
</feature>